<dbReference type="InterPro" id="IPR009241">
    <property type="entry name" value="HigB-like"/>
</dbReference>
<sequence length="116" mass="13455">MDVWTIIQHPDVAEWRKGLDEADAALMADALDRLGQDGPGLGRPVVDTIKNSRHHNMKELRARTIRVLFVFDPKRRAILLVGGDKRGEWNRWYKTAIKVADTRYDEWLEAMEEEGR</sequence>
<comment type="caution">
    <text evidence="1">The sequence shown here is derived from an EMBL/GenBank/DDBJ whole genome shotgun (WGS) entry which is preliminary data.</text>
</comment>
<accession>A0A2P8DF11</accession>
<name>A0A2P8DF11_9ACTN</name>
<evidence type="ECO:0000313" key="1">
    <source>
        <dbReference type="EMBL" id="PSK95801.1"/>
    </source>
</evidence>
<dbReference type="Proteomes" id="UP000243528">
    <property type="component" value="Unassembled WGS sequence"/>
</dbReference>
<proteinExistence type="predicted"/>
<evidence type="ECO:0008006" key="3">
    <source>
        <dbReference type="Google" id="ProtNLM"/>
    </source>
</evidence>
<dbReference type="AlphaFoldDB" id="A0A2P8DF11"/>
<organism evidence="1 2">
    <name type="scientific">Haloactinopolyspora alba</name>
    <dbReference type="NCBI Taxonomy" id="648780"/>
    <lineage>
        <taxon>Bacteria</taxon>
        <taxon>Bacillati</taxon>
        <taxon>Actinomycetota</taxon>
        <taxon>Actinomycetes</taxon>
        <taxon>Jiangellales</taxon>
        <taxon>Jiangellaceae</taxon>
        <taxon>Haloactinopolyspora</taxon>
    </lineage>
</organism>
<dbReference type="Pfam" id="PF05973">
    <property type="entry name" value="Gp49"/>
    <property type="match status" value="1"/>
</dbReference>
<evidence type="ECO:0000313" key="2">
    <source>
        <dbReference type="Proteomes" id="UP000243528"/>
    </source>
</evidence>
<gene>
    <name evidence="1" type="ORF">CLV30_12853</name>
</gene>
<reference evidence="1 2" key="1">
    <citation type="submission" date="2018-03" db="EMBL/GenBank/DDBJ databases">
        <title>Genomic Encyclopedia of Archaeal and Bacterial Type Strains, Phase II (KMG-II): from individual species to whole genera.</title>
        <authorList>
            <person name="Goeker M."/>
        </authorList>
    </citation>
    <scope>NUCLEOTIDE SEQUENCE [LARGE SCALE GENOMIC DNA]</scope>
    <source>
        <strain evidence="1 2">DSM 45211</strain>
    </source>
</reference>
<dbReference type="EMBL" id="PYGE01000028">
    <property type="protein sequence ID" value="PSK95801.1"/>
    <property type="molecule type" value="Genomic_DNA"/>
</dbReference>
<keyword evidence="2" id="KW-1185">Reference proteome</keyword>
<protein>
    <recommendedName>
        <fullName evidence="3">Phage derived Gp49-like protein DUF891</fullName>
    </recommendedName>
</protein>